<dbReference type="GO" id="GO:0004156">
    <property type="term" value="F:dihydropteroate synthase activity"/>
    <property type="evidence" value="ECO:0007669"/>
    <property type="project" value="UniProtKB-EC"/>
</dbReference>
<accession>A0A371XBP3</accession>
<dbReference type="Pfam" id="PF00809">
    <property type="entry name" value="Pterin_bind"/>
    <property type="match status" value="1"/>
</dbReference>
<dbReference type="PANTHER" id="PTHR20941:SF1">
    <property type="entry name" value="FOLIC ACID SYNTHESIS PROTEIN FOL1"/>
    <property type="match status" value="1"/>
</dbReference>
<evidence type="ECO:0000256" key="4">
    <source>
        <dbReference type="ARBA" id="ARBA00009503"/>
    </source>
</evidence>
<sequence length="280" mass="30530">MKSIRWHLAHNRHLDLGLQAHIMGILNVTPDSFSDGGRYGSIDDVLRQAERMVEEGASIVDIGGESTRPGASAVTAEEEQARVLPVIEAISRRMDVIISVDTYRSDTARRGLEAGAHIVNDIWGLQHDPAIANLAADTGAGLVVMHNSREREIRRAPILDQFDFLQKSLLIADEAGVSRDHIVLDPGFGFGKDAKENIEIMAHFEELGAFNLPFLVGTSRKRLLGSLIGREPQDRDIGTAATSVLLRMKGAAIFRVHNVAANRDALAVADAVLFTNKSDQ</sequence>
<keyword evidence="7 12" id="KW-0808">Transferase</keyword>
<evidence type="ECO:0000256" key="9">
    <source>
        <dbReference type="ARBA" id="ARBA00022842"/>
    </source>
</evidence>
<dbReference type="CDD" id="cd00739">
    <property type="entry name" value="DHPS"/>
    <property type="match status" value="1"/>
</dbReference>
<dbReference type="InterPro" id="IPR006390">
    <property type="entry name" value="DHP_synth_dom"/>
</dbReference>
<evidence type="ECO:0000256" key="12">
    <source>
        <dbReference type="RuleBase" id="RU361205"/>
    </source>
</evidence>
<comment type="pathway">
    <text evidence="3 12">Cofactor biosynthesis; tetrahydrofolate biosynthesis; 7,8-dihydrofolate from 2-amino-4-hydroxy-6-hydroxymethyl-7,8-dihydropteridine diphosphate and 4-aminobenzoate: step 1/2.</text>
</comment>
<reference evidence="15" key="1">
    <citation type="submission" date="2018-08" db="EMBL/GenBank/DDBJ databases">
        <authorList>
            <person name="Im W.T."/>
        </authorList>
    </citation>
    <scope>NUCLEOTIDE SEQUENCE [LARGE SCALE GENOMIC DNA]</scope>
    <source>
        <strain evidence="15">LA-28</strain>
    </source>
</reference>
<evidence type="ECO:0000256" key="8">
    <source>
        <dbReference type="ARBA" id="ARBA00022723"/>
    </source>
</evidence>
<evidence type="ECO:0000256" key="2">
    <source>
        <dbReference type="ARBA" id="ARBA00001946"/>
    </source>
</evidence>
<dbReference type="Gene3D" id="3.20.20.20">
    <property type="entry name" value="Dihydropteroate synthase-like"/>
    <property type="match status" value="1"/>
</dbReference>
<gene>
    <name evidence="14" type="primary">folP</name>
    <name evidence="14" type="ORF">DY251_15420</name>
</gene>
<keyword evidence="8 12" id="KW-0479">Metal-binding</keyword>
<dbReference type="PANTHER" id="PTHR20941">
    <property type="entry name" value="FOLATE SYNTHESIS PROTEINS"/>
    <property type="match status" value="1"/>
</dbReference>
<dbReference type="InterPro" id="IPR011005">
    <property type="entry name" value="Dihydropteroate_synth-like_sf"/>
</dbReference>
<dbReference type="GO" id="GO:0046654">
    <property type="term" value="P:tetrahydrofolate biosynthetic process"/>
    <property type="evidence" value="ECO:0007669"/>
    <property type="project" value="UniProtKB-UniPathway"/>
</dbReference>
<dbReference type="PROSITE" id="PS00793">
    <property type="entry name" value="DHPS_2"/>
    <property type="match status" value="1"/>
</dbReference>
<comment type="caution">
    <text evidence="14">The sequence shown here is derived from an EMBL/GenBank/DDBJ whole genome shotgun (WGS) entry which is preliminary data.</text>
</comment>
<dbReference type="GO" id="GO:0046872">
    <property type="term" value="F:metal ion binding"/>
    <property type="evidence" value="ECO:0007669"/>
    <property type="project" value="UniProtKB-KW"/>
</dbReference>
<dbReference type="RefSeq" id="WP_116624809.1">
    <property type="nucleotide sequence ID" value="NZ_QURN01000012.1"/>
</dbReference>
<dbReference type="AlphaFoldDB" id="A0A371XBP3"/>
<proteinExistence type="inferred from homology"/>
<dbReference type="InterPro" id="IPR045031">
    <property type="entry name" value="DHP_synth-like"/>
</dbReference>
<comment type="cofactor">
    <cofactor evidence="2 12">
        <name>Mg(2+)</name>
        <dbReference type="ChEBI" id="CHEBI:18420"/>
    </cofactor>
</comment>
<dbReference type="GO" id="GO:0046656">
    <property type="term" value="P:folic acid biosynthetic process"/>
    <property type="evidence" value="ECO:0007669"/>
    <property type="project" value="UniProtKB-KW"/>
</dbReference>
<protein>
    <recommendedName>
        <fullName evidence="6 12">Dihydropteroate synthase</fullName>
        <shortName evidence="12">DHPS</shortName>
        <ecNumber evidence="5 12">2.5.1.15</ecNumber>
    </recommendedName>
    <alternativeName>
        <fullName evidence="11 12">Dihydropteroate pyrophosphorylase</fullName>
    </alternativeName>
</protein>
<evidence type="ECO:0000259" key="13">
    <source>
        <dbReference type="PROSITE" id="PS50972"/>
    </source>
</evidence>
<comment type="catalytic activity">
    <reaction evidence="1">
        <text>(7,8-dihydropterin-6-yl)methyl diphosphate + 4-aminobenzoate = 7,8-dihydropteroate + diphosphate</text>
        <dbReference type="Rhea" id="RHEA:19949"/>
        <dbReference type="ChEBI" id="CHEBI:17836"/>
        <dbReference type="ChEBI" id="CHEBI:17839"/>
        <dbReference type="ChEBI" id="CHEBI:33019"/>
        <dbReference type="ChEBI" id="CHEBI:72950"/>
        <dbReference type="EC" id="2.5.1.15"/>
    </reaction>
</comment>
<dbReference type="Proteomes" id="UP000262379">
    <property type="component" value="Unassembled WGS sequence"/>
</dbReference>
<evidence type="ECO:0000313" key="15">
    <source>
        <dbReference type="Proteomes" id="UP000262379"/>
    </source>
</evidence>
<name>A0A371XBP3_9HYPH</name>
<keyword evidence="9 12" id="KW-0460">Magnesium</keyword>
<evidence type="ECO:0000313" key="14">
    <source>
        <dbReference type="EMBL" id="RFC66632.1"/>
    </source>
</evidence>
<comment type="function">
    <text evidence="12">Catalyzes the condensation of para-aminobenzoate (pABA) with 6-hydroxymethyl-7,8-dihydropterin diphosphate (DHPt-PP) to form 7,8-dihydropteroate (H2Pte), the immediate precursor of folate derivatives.</text>
</comment>
<dbReference type="PROSITE" id="PS50972">
    <property type="entry name" value="PTERIN_BINDING"/>
    <property type="match status" value="1"/>
</dbReference>
<dbReference type="SUPFAM" id="SSF51717">
    <property type="entry name" value="Dihydropteroate synthetase-like"/>
    <property type="match status" value="1"/>
</dbReference>
<dbReference type="PROSITE" id="PS00792">
    <property type="entry name" value="DHPS_1"/>
    <property type="match status" value="1"/>
</dbReference>
<evidence type="ECO:0000256" key="3">
    <source>
        <dbReference type="ARBA" id="ARBA00004763"/>
    </source>
</evidence>
<dbReference type="FunFam" id="3.20.20.20:FF:000006">
    <property type="entry name" value="Dihydropteroate synthase"/>
    <property type="match status" value="1"/>
</dbReference>
<evidence type="ECO:0000256" key="1">
    <source>
        <dbReference type="ARBA" id="ARBA00000012"/>
    </source>
</evidence>
<evidence type="ECO:0000256" key="6">
    <source>
        <dbReference type="ARBA" id="ARBA00016919"/>
    </source>
</evidence>
<dbReference type="UniPathway" id="UPA00077">
    <property type="reaction ID" value="UER00156"/>
</dbReference>
<keyword evidence="15" id="KW-1185">Reference proteome</keyword>
<dbReference type="EC" id="2.5.1.15" evidence="5 12"/>
<evidence type="ECO:0000256" key="7">
    <source>
        <dbReference type="ARBA" id="ARBA00022679"/>
    </source>
</evidence>
<dbReference type="EMBL" id="QURN01000012">
    <property type="protein sequence ID" value="RFC66632.1"/>
    <property type="molecule type" value="Genomic_DNA"/>
</dbReference>
<evidence type="ECO:0000256" key="5">
    <source>
        <dbReference type="ARBA" id="ARBA00012458"/>
    </source>
</evidence>
<evidence type="ECO:0000256" key="11">
    <source>
        <dbReference type="ARBA" id="ARBA00030193"/>
    </source>
</evidence>
<dbReference type="GO" id="GO:0005829">
    <property type="term" value="C:cytosol"/>
    <property type="evidence" value="ECO:0007669"/>
    <property type="project" value="TreeGrafter"/>
</dbReference>
<dbReference type="NCBIfam" id="TIGR01496">
    <property type="entry name" value="DHPS"/>
    <property type="match status" value="1"/>
</dbReference>
<comment type="similarity">
    <text evidence="4 12">Belongs to the DHPS family.</text>
</comment>
<organism evidence="14 15">
    <name type="scientific">Mesorhizobium denitrificans</name>
    <dbReference type="NCBI Taxonomy" id="2294114"/>
    <lineage>
        <taxon>Bacteria</taxon>
        <taxon>Pseudomonadati</taxon>
        <taxon>Pseudomonadota</taxon>
        <taxon>Alphaproteobacteria</taxon>
        <taxon>Hyphomicrobiales</taxon>
        <taxon>Phyllobacteriaceae</taxon>
        <taxon>Mesorhizobium</taxon>
    </lineage>
</organism>
<feature type="domain" description="Pterin-binding" evidence="13">
    <location>
        <begin position="20"/>
        <end position="267"/>
    </location>
</feature>
<evidence type="ECO:0000256" key="10">
    <source>
        <dbReference type="ARBA" id="ARBA00022909"/>
    </source>
</evidence>
<dbReference type="InterPro" id="IPR000489">
    <property type="entry name" value="Pterin-binding_dom"/>
</dbReference>
<keyword evidence="10 12" id="KW-0289">Folate biosynthesis</keyword>